<proteinExistence type="predicted"/>
<accession>A0A915KXB3</accession>
<dbReference type="Proteomes" id="UP000887565">
    <property type="component" value="Unplaced"/>
</dbReference>
<name>A0A915KXB3_ROMCU</name>
<sequence length="85" mass="9723">MQKCNAEMINFRDDATNALSEKVMIATQQRKLLDEFKTEIKEIRAQKKELLKPNIPEIEITARPTGSHAQSLKLTKPKNATSDRK</sequence>
<keyword evidence="2" id="KW-1185">Reference proteome</keyword>
<feature type="region of interest" description="Disordered" evidence="1">
    <location>
        <begin position="60"/>
        <end position="85"/>
    </location>
</feature>
<dbReference type="WBParaSite" id="nRc.2.0.1.t43441-RA">
    <property type="protein sequence ID" value="nRc.2.0.1.t43441-RA"/>
    <property type="gene ID" value="nRc.2.0.1.g43441"/>
</dbReference>
<protein>
    <submittedName>
        <fullName evidence="3">Uncharacterized protein</fullName>
    </submittedName>
</protein>
<evidence type="ECO:0000256" key="1">
    <source>
        <dbReference type="SAM" id="MobiDB-lite"/>
    </source>
</evidence>
<organism evidence="2 3">
    <name type="scientific">Romanomermis culicivorax</name>
    <name type="common">Nematode worm</name>
    <dbReference type="NCBI Taxonomy" id="13658"/>
    <lineage>
        <taxon>Eukaryota</taxon>
        <taxon>Metazoa</taxon>
        <taxon>Ecdysozoa</taxon>
        <taxon>Nematoda</taxon>
        <taxon>Enoplea</taxon>
        <taxon>Dorylaimia</taxon>
        <taxon>Mermithida</taxon>
        <taxon>Mermithoidea</taxon>
        <taxon>Mermithidae</taxon>
        <taxon>Romanomermis</taxon>
    </lineage>
</organism>
<dbReference type="AlphaFoldDB" id="A0A915KXB3"/>
<evidence type="ECO:0000313" key="3">
    <source>
        <dbReference type="WBParaSite" id="nRc.2.0.1.t43441-RA"/>
    </source>
</evidence>
<reference evidence="3" key="1">
    <citation type="submission" date="2022-11" db="UniProtKB">
        <authorList>
            <consortium name="WormBaseParasite"/>
        </authorList>
    </citation>
    <scope>IDENTIFICATION</scope>
</reference>
<evidence type="ECO:0000313" key="2">
    <source>
        <dbReference type="Proteomes" id="UP000887565"/>
    </source>
</evidence>